<dbReference type="EC" id="5.1.1.1" evidence="8"/>
<feature type="binding site" evidence="8 10">
    <location>
        <position position="591"/>
    </location>
    <ligand>
        <name>substrate</name>
    </ligand>
</feature>
<keyword evidence="5" id="KW-0067">ATP-binding</keyword>
<comment type="pathway">
    <text evidence="8">Amino-acid biosynthesis; D-alanine biosynthesis; D-alanine from L-alanine: step 1/1.</text>
</comment>
<dbReference type="KEGG" id="pbt:ING2E5B_0297"/>
<keyword evidence="13" id="KW-1185">Reference proteome</keyword>
<dbReference type="PATRIC" id="fig|1562970.3.peg.294"/>
<dbReference type="PANTHER" id="PTHR43024">
    <property type="entry name" value="UDP-N-ACETYLMURAMOYL-TRIPEPTIDE--D-ALANYL-D-ALANINE LIGASE"/>
    <property type="match status" value="1"/>
</dbReference>
<dbReference type="PANTHER" id="PTHR43024:SF1">
    <property type="entry name" value="UDP-N-ACETYLMURAMOYL-TRIPEPTIDE--D-ALANYL-D-ALANINE LIGASE"/>
    <property type="match status" value="1"/>
</dbReference>
<dbReference type="Gene3D" id="3.40.1190.10">
    <property type="entry name" value="Mur-like, catalytic domain"/>
    <property type="match status" value="1"/>
</dbReference>
<keyword evidence="7 8" id="KW-0413">Isomerase</keyword>
<evidence type="ECO:0000256" key="4">
    <source>
        <dbReference type="ARBA" id="ARBA00022741"/>
    </source>
</evidence>
<evidence type="ECO:0000256" key="5">
    <source>
        <dbReference type="ARBA" id="ARBA00022840"/>
    </source>
</evidence>
<evidence type="ECO:0000256" key="8">
    <source>
        <dbReference type="HAMAP-Rule" id="MF_01201"/>
    </source>
</evidence>
<comment type="catalytic activity">
    <reaction evidence="1 8">
        <text>L-alanine = D-alanine</text>
        <dbReference type="Rhea" id="RHEA:20249"/>
        <dbReference type="ChEBI" id="CHEBI:57416"/>
        <dbReference type="ChEBI" id="CHEBI:57972"/>
        <dbReference type="EC" id="5.1.1.1"/>
    </reaction>
</comment>
<dbReference type="OrthoDB" id="9801978at2"/>
<dbReference type="Gene3D" id="3.90.190.20">
    <property type="entry name" value="Mur ligase, C-terminal domain"/>
    <property type="match status" value="1"/>
</dbReference>
<feature type="modified residue" description="N6-(pyridoxal phosphate)lysine" evidence="8 9">
    <location>
        <position position="493"/>
    </location>
</feature>
<dbReference type="Gene3D" id="3.20.20.10">
    <property type="entry name" value="Alanine racemase"/>
    <property type="match status" value="1"/>
</dbReference>
<dbReference type="HAMAP" id="MF_01201">
    <property type="entry name" value="Ala_racemase"/>
    <property type="match status" value="1"/>
</dbReference>
<keyword evidence="6 8" id="KW-0663">Pyridoxal phosphate</keyword>
<dbReference type="Pfam" id="PF00842">
    <property type="entry name" value="Ala_racemase_C"/>
    <property type="match status" value="1"/>
</dbReference>
<dbReference type="InterPro" id="IPR036565">
    <property type="entry name" value="Mur-like_cat_sf"/>
</dbReference>
<dbReference type="InterPro" id="IPR000821">
    <property type="entry name" value="Ala_racemase"/>
</dbReference>
<dbReference type="Pfam" id="PF08245">
    <property type="entry name" value="Mur_ligase_M"/>
    <property type="match status" value="1"/>
</dbReference>
<sequence>MKYEIKEIASTLGVSSSNLNYSEITTLLTDSRKITDPSKTLFFALESKNNDAHNYISELYASGVRNFVVSKQRNEWKDLKGANFFKVRNCLSALQKLAQHHRSKFNIPIIGITGSNGKTVVKEWLYQLLEKDYNIVRSPRSYNSQIGVPLSVWQLDNDAELGIFEAGISKPDEMENLEPIIRPTIGVLTKIGDAHQENFDSLQQKTLEKLELFKNCEVFVYDEDNELVSSCVDLKVLSQKTFSWSRKNREAHLFISDIEKLENSTKIEYSFLNFYYSFEIPFIDDASIENAINCLAIALYLHVSPNEISERMSTLEPVAMRLDVRKGKHGSLIINDSYNSDVNSIKIALDFQHQRKMDRKLKKTLILSDILQSGVPPKRLYKRVADMAEQSGIERIIGIGKDILANADLFTMPDKTFFLTTDDFLKSCIQDSFRDELILLKGARRFNFERINNILEERIHETVLEVDLDAVVHNFNFYKSKLNSNVKLVCMVKANAYGAGAVEIAKTLQYHRCDYLAVAVAEEAVTLRNEGISLPIIVLNPEVNGFEELITNNLEPEVYNMRILESFINNSERSGITNYPIHLKIDTGMHRLGFLPEQIEELVETLKKQKGLRVSSIFSHLSASESWSFDDFTHQQMETFRAAAQKIENELGYSVHKHILNSAGIERFNDYEWDMARLGIGLYGVSPSGLSGLKNVCTLKSTILQIKKISSNETIGYGRKEKLDHDARIATIRFGYADGMDRQFGNRKGKVLINGQNAPIVGNVCMDLSMVDVTDIKAEEGDTVVLFGEGLPVTDLAESIGTIPYEILTSVSPRVKRVYIKE</sequence>
<dbReference type="GO" id="GO:0005524">
    <property type="term" value="F:ATP binding"/>
    <property type="evidence" value="ECO:0007669"/>
    <property type="project" value="UniProtKB-KW"/>
</dbReference>
<gene>
    <name evidence="12" type="ORF">ING2E5B_0297</name>
</gene>
<feature type="active site" description="Proton acceptor; specific for L-alanine" evidence="8">
    <location>
        <position position="717"/>
    </location>
</feature>
<dbReference type="SUPFAM" id="SSF53623">
    <property type="entry name" value="MurD-like peptide ligases, catalytic domain"/>
    <property type="match status" value="1"/>
</dbReference>
<dbReference type="Gene3D" id="2.40.37.10">
    <property type="entry name" value="Lyase, Ornithine Decarboxylase, Chain A, domain 1"/>
    <property type="match status" value="1"/>
</dbReference>
<dbReference type="InterPro" id="IPR013221">
    <property type="entry name" value="Mur_ligase_cen"/>
</dbReference>
<dbReference type="EMBL" id="LN515532">
    <property type="protein sequence ID" value="CEA15066.1"/>
    <property type="molecule type" value="Genomic_DNA"/>
</dbReference>
<dbReference type="AlphaFoldDB" id="A0A098BY24"/>
<dbReference type="SUPFAM" id="SSF63418">
    <property type="entry name" value="MurE/MurF N-terminal domain"/>
    <property type="match status" value="1"/>
</dbReference>
<keyword evidence="4" id="KW-0547">Nucleotide-binding</keyword>
<dbReference type="GO" id="GO:0030170">
    <property type="term" value="F:pyridoxal phosphate binding"/>
    <property type="evidence" value="ECO:0007669"/>
    <property type="project" value="UniProtKB-UniRule"/>
</dbReference>
<dbReference type="PRINTS" id="PR00992">
    <property type="entry name" value="ALARACEMASE"/>
</dbReference>
<evidence type="ECO:0000256" key="10">
    <source>
        <dbReference type="PIRSR" id="PIRSR600821-52"/>
    </source>
</evidence>
<evidence type="ECO:0000256" key="6">
    <source>
        <dbReference type="ARBA" id="ARBA00022898"/>
    </source>
</evidence>
<dbReference type="InterPro" id="IPR035911">
    <property type="entry name" value="MurE/MurF_N"/>
</dbReference>
<dbReference type="UniPathway" id="UPA00042">
    <property type="reaction ID" value="UER00497"/>
</dbReference>
<dbReference type="GO" id="GO:0016881">
    <property type="term" value="F:acid-amino acid ligase activity"/>
    <property type="evidence" value="ECO:0007669"/>
    <property type="project" value="InterPro"/>
</dbReference>
<comment type="cofactor">
    <cofactor evidence="2 8 9">
        <name>pyridoxal 5'-phosphate</name>
        <dbReference type="ChEBI" id="CHEBI:597326"/>
    </cofactor>
</comment>
<dbReference type="InterPro" id="IPR001608">
    <property type="entry name" value="Ala_racemase_N"/>
</dbReference>
<dbReference type="FunFam" id="3.20.20.10:FF:000002">
    <property type="entry name" value="Alanine racemase"/>
    <property type="match status" value="1"/>
</dbReference>
<dbReference type="STRING" id="1562970.ING2E5B_0297"/>
<dbReference type="SMART" id="SM01005">
    <property type="entry name" value="Ala_racemase_C"/>
    <property type="match status" value="1"/>
</dbReference>
<dbReference type="GO" id="GO:0030632">
    <property type="term" value="P:D-alanine biosynthetic process"/>
    <property type="evidence" value="ECO:0007669"/>
    <property type="project" value="UniProtKB-UniRule"/>
</dbReference>
<keyword evidence="3" id="KW-0436">Ligase</keyword>
<dbReference type="InterPro" id="IPR051046">
    <property type="entry name" value="MurCDEF_CellWall_CoF430Synth"/>
</dbReference>
<dbReference type="SUPFAM" id="SSF53244">
    <property type="entry name" value="MurD-like peptide ligases, peptide-binding domain"/>
    <property type="match status" value="1"/>
</dbReference>
<dbReference type="InterPro" id="IPR029066">
    <property type="entry name" value="PLP-binding_barrel"/>
</dbReference>
<feature type="binding site" evidence="8 10">
    <location>
        <position position="766"/>
    </location>
    <ligand>
        <name>substrate</name>
    </ligand>
</feature>
<evidence type="ECO:0000256" key="3">
    <source>
        <dbReference type="ARBA" id="ARBA00022598"/>
    </source>
</evidence>
<evidence type="ECO:0000313" key="13">
    <source>
        <dbReference type="Proteomes" id="UP000032417"/>
    </source>
</evidence>
<reference evidence="12 13" key="1">
    <citation type="submission" date="2014-08" db="EMBL/GenBank/DDBJ databases">
        <authorList>
            <person name="Wibberg D."/>
        </authorList>
    </citation>
    <scope>NUCLEOTIDE SEQUENCE [LARGE SCALE GENOMIC DNA]</scope>
    <source>
        <strain evidence="13">ING2-E5B</strain>
    </source>
</reference>
<accession>A0A098BY24</accession>
<dbReference type="InterPro" id="IPR009006">
    <property type="entry name" value="Ala_racemase/Decarboxylase_C"/>
</dbReference>
<evidence type="ECO:0000313" key="12">
    <source>
        <dbReference type="EMBL" id="CEA15066.1"/>
    </source>
</evidence>
<evidence type="ECO:0000256" key="9">
    <source>
        <dbReference type="PIRSR" id="PIRSR600821-50"/>
    </source>
</evidence>
<feature type="active site" description="Proton acceptor; specific for D-alanine" evidence="8">
    <location>
        <position position="493"/>
    </location>
</feature>
<proteinExistence type="inferred from homology"/>
<dbReference type="GO" id="GO:0008784">
    <property type="term" value="F:alanine racemase activity"/>
    <property type="evidence" value="ECO:0007669"/>
    <property type="project" value="UniProtKB-UniRule"/>
</dbReference>
<evidence type="ECO:0000256" key="2">
    <source>
        <dbReference type="ARBA" id="ARBA00001933"/>
    </source>
</evidence>
<name>A0A098BY24_9BACT</name>
<comment type="function">
    <text evidence="8">Catalyzes the interconversion of L-alanine and D-alanine. May also act on other amino acids.</text>
</comment>
<dbReference type="Proteomes" id="UP000032417">
    <property type="component" value="Chromosome 1"/>
</dbReference>
<feature type="domain" description="Alanine racemase C-terminal" evidence="11">
    <location>
        <begin position="696"/>
        <end position="820"/>
    </location>
</feature>
<dbReference type="NCBIfam" id="TIGR00492">
    <property type="entry name" value="alr"/>
    <property type="match status" value="1"/>
</dbReference>
<dbReference type="HOGENOM" id="CLU_372082_0_0_10"/>
<evidence type="ECO:0000256" key="1">
    <source>
        <dbReference type="ARBA" id="ARBA00000316"/>
    </source>
</evidence>
<dbReference type="Gene3D" id="3.40.1390.10">
    <property type="entry name" value="MurE/MurF, N-terminal domain"/>
    <property type="match status" value="1"/>
</dbReference>
<dbReference type="SUPFAM" id="SSF51419">
    <property type="entry name" value="PLP-binding barrel"/>
    <property type="match status" value="1"/>
</dbReference>
<protein>
    <recommendedName>
        <fullName evidence="8">Alanine racemase</fullName>
        <ecNumber evidence="8">5.1.1.1</ecNumber>
    </recommendedName>
</protein>
<dbReference type="SUPFAM" id="SSF50621">
    <property type="entry name" value="Alanine racemase C-terminal domain-like"/>
    <property type="match status" value="1"/>
</dbReference>
<organism evidence="12 13">
    <name type="scientific">Fermentimonas caenicola</name>
    <dbReference type="NCBI Taxonomy" id="1562970"/>
    <lineage>
        <taxon>Bacteria</taxon>
        <taxon>Pseudomonadati</taxon>
        <taxon>Bacteroidota</taxon>
        <taxon>Bacteroidia</taxon>
        <taxon>Bacteroidales</taxon>
        <taxon>Dysgonomonadaceae</taxon>
        <taxon>Fermentimonas</taxon>
    </lineage>
</organism>
<dbReference type="InterPro" id="IPR011079">
    <property type="entry name" value="Ala_racemase_C"/>
</dbReference>
<dbReference type="NCBIfam" id="NF008897">
    <property type="entry name" value="PRK11930.1"/>
    <property type="match status" value="1"/>
</dbReference>
<evidence type="ECO:0000259" key="11">
    <source>
        <dbReference type="SMART" id="SM01005"/>
    </source>
</evidence>
<dbReference type="InterPro" id="IPR036615">
    <property type="entry name" value="Mur_ligase_C_dom_sf"/>
</dbReference>
<evidence type="ECO:0000256" key="7">
    <source>
        <dbReference type="ARBA" id="ARBA00023235"/>
    </source>
</evidence>
<dbReference type="Pfam" id="PF01168">
    <property type="entry name" value="Ala_racemase_N"/>
    <property type="match status" value="1"/>
</dbReference>
<comment type="similarity">
    <text evidence="8">Belongs to the alanine racemase family.</text>
</comment>
<dbReference type="CDD" id="cd00430">
    <property type="entry name" value="PLPDE_III_AR"/>
    <property type="match status" value="1"/>
</dbReference>